<reference evidence="1 2" key="1">
    <citation type="submission" date="2020-08" db="EMBL/GenBank/DDBJ databases">
        <title>Genomic Encyclopedia of Type Strains, Phase IV (KMG-IV): sequencing the most valuable type-strain genomes for metagenomic binning, comparative biology and taxonomic classification.</title>
        <authorList>
            <person name="Goeker M."/>
        </authorList>
    </citation>
    <scope>NUCLEOTIDE SEQUENCE [LARGE SCALE GENOMIC DNA]</scope>
    <source>
        <strain evidence="1 2">DSM 26575</strain>
    </source>
</reference>
<gene>
    <name evidence="1" type="ORF">GGQ67_004719</name>
</gene>
<dbReference type="RefSeq" id="WP_183902473.1">
    <property type="nucleotide sequence ID" value="NZ_JACIDW010000029.1"/>
</dbReference>
<evidence type="ECO:0000313" key="2">
    <source>
        <dbReference type="Proteomes" id="UP000582090"/>
    </source>
</evidence>
<evidence type="ECO:0000313" key="1">
    <source>
        <dbReference type="EMBL" id="MBB3967026.1"/>
    </source>
</evidence>
<name>A0A7W6D2K5_9HYPH</name>
<dbReference type="EMBL" id="JACIDW010000029">
    <property type="protein sequence ID" value="MBB3967026.1"/>
    <property type="molecule type" value="Genomic_DNA"/>
</dbReference>
<comment type="caution">
    <text evidence="1">The sequence shown here is derived from an EMBL/GenBank/DDBJ whole genome shotgun (WGS) entry which is preliminary data.</text>
</comment>
<keyword evidence="2" id="KW-1185">Reference proteome</keyword>
<accession>A0A7W6D2K5</accession>
<organism evidence="1 2">
    <name type="scientific">Rhizobium metallidurans</name>
    <dbReference type="NCBI Taxonomy" id="1265931"/>
    <lineage>
        <taxon>Bacteria</taxon>
        <taxon>Pseudomonadati</taxon>
        <taxon>Pseudomonadota</taxon>
        <taxon>Alphaproteobacteria</taxon>
        <taxon>Hyphomicrobiales</taxon>
        <taxon>Rhizobiaceae</taxon>
        <taxon>Rhizobium/Agrobacterium group</taxon>
        <taxon>Rhizobium</taxon>
    </lineage>
</organism>
<sequence>MQTISLLQYNGAERIFDLSHLNAAYKIRSERLGADTTLSFISVTSAKKP</sequence>
<dbReference type="Proteomes" id="UP000582090">
    <property type="component" value="Unassembled WGS sequence"/>
</dbReference>
<protein>
    <submittedName>
        <fullName evidence="1">Uncharacterized protein</fullName>
    </submittedName>
</protein>
<proteinExistence type="predicted"/>
<dbReference type="AlphaFoldDB" id="A0A7W6D2K5"/>